<gene>
    <name evidence="1" type="ORF">Tco_0651465</name>
</gene>
<protein>
    <submittedName>
        <fullName evidence="1">Uncharacterized protein</fullName>
    </submittedName>
</protein>
<dbReference type="EMBL" id="BQNB010008952">
    <property type="protein sequence ID" value="GJS56681.1"/>
    <property type="molecule type" value="Genomic_DNA"/>
</dbReference>
<keyword evidence="2" id="KW-1185">Reference proteome</keyword>
<dbReference type="Proteomes" id="UP001151760">
    <property type="component" value="Unassembled WGS sequence"/>
</dbReference>
<sequence length="92" mass="10355">MKLLWQRFLMNNATVMVRYADTGPLRKSLVLRDANILSNTYRSSIGTNAKNVCLSYLIDGFENATGVVDTENDIKSELKLKVTSEIDNVSRL</sequence>
<comment type="caution">
    <text evidence="1">The sequence shown here is derived from an EMBL/GenBank/DDBJ whole genome shotgun (WGS) entry which is preliminary data.</text>
</comment>
<reference evidence="1" key="1">
    <citation type="journal article" date="2022" name="Int. J. Mol. Sci.">
        <title>Draft Genome of Tanacetum Coccineum: Genomic Comparison of Closely Related Tanacetum-Family Plants.</title>
        <authorList>
            <person name="Yamashiro T."/>
            <person name="Shiraishi A."/>
            <person name="Nakayama K."/>
            <person name="Satake H."/>
        </authorList>
    </citation>
    <scope>NUCLEOTIDE SEQUENCE</scope>
</reference>
<evidence type="ECO:0000313" key="2">
    <source>
        <dbReference type="Proteomes" id="UP001151760"/>
    </source>
</evidence>
<reference evidence="1" key="2">
    <citation type="submission" date="2022-01" db="EMBL/GenBank/DDBJ databases">
        <authorList>
            <person name="Yamashiro T."/>
            <person name="Shiraishi A."/>
            <person name="Satake H."/>
            <person name="Nakayama K."/>
        </authorList>
    </citation>
    <scope>NUCLEOTIDE SEQUENCE</scope>
</reference>
<accession>A0ABQ4WUV5</accession>
<proteinExistence type="predicted"/>
<evidence type="ECO:0000313" key="1">
    <source>
        <dbReference type="EMBL" id="GJS56681.1"/>
    </source>
</evidence>
<name>A0ABQ4WUV5_9ASTR</name>
<organism evidence="1 2">
    <name type="scientific">Tanacetum coccineum</name>
    <dbReference type="NCBI Taxonomy" id="301880"/>
    <lineage>
        <taxon>Eukaryota</taxon>
        <taxon>Viridiplantae</taxon>
        <taxon>Streptophyta</taxon>
        <taxon>Embryophyta</taxon>
        <taxon>Tracheophyta</taxon>
        <taxon>Spermatophyta</taxon>
        <taxon>Magnoliopsida</taxon>
        <taxon>eudicotyledons</taxon>
        <taxon>Gunneridae</taxon>
        <taxon>Pentapetalae</taxon>
        <taxon>asterids</taxon>
        <taxon>campanulids</taxon>
        <taxon>Asterales</taxon>
        <taxon>Asteraceae</taxon>
        <taxon>Asteroideae</taxon>
        <taxon>Anthemideae</taxon>
        <taxon>Anthemidinae</taxon>
        <taxon>Tanacetum</taxon>
    </lineage>
</organism>